<proteinExistence type="predicted"/>
<evidence type="ECO:0000313" key="6">
    <source>
        <dbReference type="EMBL" id="AJK68656.1"/>
    </source>
</evidence>
<feature type="transmembrane region" description="Helical" evidence="5">
    <location>
        <begin position="123"/>
        <end position="147"/>
    </location>
</feature>
<gene>
    <name evidence="6" type="ORF">B840_05200</name>
</gene>
<comment type="subcellular location">
    <subcellularLocation>
        <location evidence="1">Membrane</location>
        <topology evidence="1">Multi-pass membrane protein</topology>
    </subcellularLocation>
</comment>
<dbReference type="Gene3D" id="1.50.10.150">
    <property type="entry name" value="Voltage-dependent anion channel"/>
    <property type="match status" value="1"/>
</dbReference>
<accession>A0A0B6TV80</accession>
<dbReference type="GO" id="GO:0016020">
    <property type="term" value="C:membrane"/>
    <property type="evidence" value="ECO:0007669"/>
    <property type="project" value="UniProtKB-SubCell"/>
</dbReference>
<evidence type="ECO:0000256" key="4">
    <source>
        <dbReference type="ARBA" id="ARBA00023136"/>
    </source>
</evidence>
<dbReference type="InterPro" id="IPR004695">
    <property type="entry name" value="SLAC1/Mae1/Ssu1/TehA"/>
</dbReference>
<keyword evidence="4 5" id="KW-0472">Membrane</keyword>
<organism evidence="6 7">
    <name type="scientific">Corynebacterium marinum DSM 44953</name>
    <dbReference type="NCBI Taxonomy" id="1224162"/>
    <lineage>
        <taxon>Bacteria</taxon>
        <taxon>Bacillati</taxon>
        <taxon>Actinomycetota</taxon>
        <taxon>Actinomycetes</taxon>
        <taxon>Mycobacteriales</taxon>
        <taxon>Corynebacteriaceae</taxon>
        <taxon>Corynebacterium</taxon>
    </lineage>
</organism>
<dbReference type="GO" id="GO:0055085">
    <property type="term" value="P:transmembrane transport"/>
    <property type="evidence" value="ECO:0007669"/>
    <property type="project" value="InterPro"/>
</dbReference>
<sequence>MPRHPLPPLGPAWAGSVMGTSLAATMTDIHGATLLSPVFLGIATLIFLSVTVGWLRHTNPSFTQPYMGPWGMYFMGILALGGAWTRITGNWDWQMGTWLVATPLALFVCLWQLKKFHGAPTFFWGLSLVPPMVSANSGAQLVASGVLDGRWAAAVWVVAVAGFLLSMVTALPVFARVYLELIRGRLYLPPGLTGTAWIPLGIVGQSTAVAILLSHHPLGAGVSTAWGAGGIAVGYLMFALGVPAALYAAWRFWRDILAWPGYYPGWWGSVFPAGTCTLGSYQLAQFTGHGWWNWVSLVWLTILLFHWSVCALRALAHVWEVNRAG</sequence>
<dbReference type="OrthoDB" id="958273at2"/>
<dbReference type="AlphaFoldDB" id="A0A0B6TV80"/>
<dbReference type="Pfam" id="PF03595">
    <property type="entry name" value="SLAC1"/>
    <property type="match status" value="1"/>
</dbReference>
<evidence type="ECO:0000256" key="3">
    <source>
        <dbReference type="ARBA" id="ARBA00022989"/>
    </source>
</evidence>
<evidence type="ECO:0000256" key="2">
    <source>
        <dbReference type="ARBA" id="ARBA00022692"/>
    </source>
</evidence>
<dbReference type="HOGENOM" id="CLU_030057_0_0_11"/>
<evidence type="ECO:0000313" key="7">
    <source>
        <dbReference type="Proteomes" id="UP000031928"/>
    </source>
</evidence>
<feature type="transmembrane region" description="Helical" evidence="5">
    <location>
        <begin position="191"/>
        <end position="213"/>
    </location>
</feature>
<keyword evidence="7" id="KW-1185">Reference proteome</keyword>
<name>A0A0B6TV80_9CORY</name>
<feature type="transmembrane region" description="Helical" evidence="5">
    <location>
        <begin position="34"/>
        <end position="55"/>
    </location>
</feature>
<feature type="transmembrane region" description="Helical" evidence="5">
    <location>
        <begin position="262"/>
        <end position="284"/>
    </location>
</feature>
<reference evidence="6 7" key="1">
    <citation type="submission" date="2014-05" db="EMBL/GenBank/DDBJ databases">
        <title>Complete genome sequence of Corynebacterium marinum DSM 44953.</title>
        <authorList>
            <person name="Schaffert L."/>
            <person name="Albersmeier A."/>
            <person name="Kalinowski J."/>
            <person name="Ruckert C."/>
        </authorList>
    </citation>
    <scope>NUCLEOTIDE SEQUENCE [LARGE SCALE GENOMIC DNA]</scope>
    <source>
        <strain evidence="6 7">DSM 44953</strain>
    </source>
</reference>
<dbReference type="Proteomes" id="UP000031928">
    <property type="component" value="Chromosome"/>
</dbReference>
<evidence type="ECO:0000256" key="5">
    <source>
        <dbReference type="SAM" id="Phobius"/>
    </source>
</evidence>
<keyword evidence="2 5" id="KW-0812">Transmembrane</keyword>
<feature type="transmembrane region" description="Helical" evidence="5">
    <location>
        <begin position="225"/>
        <end position="250"/>
    </location>
</feature>
<feature type="transmembrane region" description="Helical" evidence="5">
    <location>
        <begin position="153"/>
        <end position="179"/>
    </location>
</feature>
<keyword evidence="3 5" id="KW-1133">Transmembrane helix</keyword>
<evidence type="ECO:0000256" key="1">
    <source>
        <dbReference type="ARBA" id="ARBA00004141"/>
    </source>
</evidence>
<feature type="transmembrane region" description="Helical" evidence="5">
    <location>
        <begin position="93"/>
        <end position="111"/>
    </location>
</feature>
<dbReference type="KEGG" id="cmq:B840_05200"/>
<dbReference type="RefSeq" id="WP_052491098.1">
    <property type="nucleotide sequence ID" value="NZ_CP007790.1"/>
</dbReference>
<feature type="transmembrane region" description="Helical" evidence="5">
    <location>
        <begin position="296"/>
        <end position="316"/>
    </location>
</feature>
<dbReference type="STRING" id="1224162.B840_05200"/>
<feature type="transmembrane region" description="Helical" evidence="5">
    <location>
        <begin position="67"/>
        <end position="87"/>
    </location>
</feature>
<dbReference type="EMBL" id="CP007790">
    <property type="protein sequence ID" value="AJK68656.1"/>
    <property type="molecule type" value="Genomic_DNA"/>
</dbReference>
<protein>
    <submittedName>
        <fullName evidence="6">Membrane protein</fullName>
    </submittedName>
</protein>
<dbReference type="InterPro" id="IPR038665">
    <property type="entry name" value="Voltage-dep_anion_channel_sf"/>
</dbReference>